<sequence>MAGARRDLTITRYLLIQDTIDADHIASAKRMSMVFDGTPTRWLRFVGIVNNRRGFLPEERSEIRLNVIRRPNELQGHTLYFHRVSNMELVSRLTVGVLFRRSGARMVFLWPRNTSARHLKRLGIPFWSVLLTLARRMAELYNTSDL</sequence>
<dbReference type="EMBL" id="BFEA01000063">
    <property type="protein sequence ID" value="GBG65557.1"/>
    <property type="molecule type" value="Genomic_DNA"/>
</dbReference>
<name>A0A388K685_CHABU</name>
<reference evidence="1 2" key="1">
    <citation type="journal article" date="2018" name="Cell">
        <title>The Chara Genome: Secondary Complexity and Implications for Plant Terrestrialization.</title>
        <authorList>
            <person name="Nishiyama T."/>
            <person name="Sakayama H."/>
            <person name="Vries J.D."/>
            <person name="Buschmann H."/>
            <person name="Saint-Marcoux D."/>
            <person name="Ullrich K.K."/>
            <person name="Haas F.B."/>
            <person name="Vanderstraeten L."/>
            <person name="Becker D."/>
            <person name="Lang D."/>
            <person name="Vosolsobe S."/>
            <person name="Rombauts S."/>
            <person name="Wilhelmsson P.K.I."/>
            <person name="Janitza P."/>
            <person name="Kern R."/>
            <person name="Heyl A."/>
            <person name="Rumpler F."/>
            <person name="Villalobos L.I.A.C."/>
            <person name="Clay J.M."/>
            <person name="Skokan R."/>
            <person name="Toyoda A."/>
            <person name="Suzuki Y."/>
            <person name="Kagoshima H."/>
            <person name="Schijlen E."/>
            <person name="Tajeshwar N."/>
            <person name="Catarino B."/>
            <person name="Hetherington A.J."/>
            <person name="Saltykova A."/>
            <person name="Bonnot C."/>
            <person name="Breuninger H."/>
            <person name="Symeonidi A."/>
            <person name="Radhakrishnan G.V."/>
            <person name="Van Nieuwerburgh F."/>
            <person name="Deforce D."/>
            <person name="Chang C."/>
            <person name="Karol K.G."/>
            <person name="Hedrich R."/>
            <person name="Ulvskov P."/>
            <person name="Glockner G."/>
            <person name="Delwiche C.F."/>
            <person name="Petrasek J."/>
            <person name="Van de Peer Y."/>
            <person name="Friml J."/>
            <person name="Beilby M."/>
            <person name="Dolan L."/>
            <person name="Kohara Y."/>
            <person name="Sugano S."/>
            <person name="Fujiyama A."/>
            <person name="Delaux P.-M."/>
            <person name="Quint M."/>
            <person name="TheiBen G."/>
            <person name="Hagemann M."/>
            <person name="Harholt J."/>
            <person name="Dunand C."/>
            <person name="Zachgo S."/>
            <person name="Langdale J."/>
            <person name="Maumus F."/>
            <person name="Straeten D.V.D."/>
            <person name="Gould S.B."/>
            <person name="Rensing S.A."/>
        </authorList>
    </citation>
    <scope>NUCLEOTIDE SEQUENCE [LARGE SCALE GENOMIC DNA]</scope>
    <source>
        <strain evidence="1 2">S276</strain>
    </source>
</reference>
<dbReference type="Gramene" id="GBG65557">
    <property type="protein sequence ID" value="GBG65557"/>
    <property type="gene ID" value="CBR_g51440"/>
</dbReference>
<keyword evidence="2" id="KW-1185">Reference proteome</keyword>
<evidence type="ECO:0000313" key="1">
    <source>
        <dbReference type="EMBL" id="GBG65557.1"/>
    </source>
</evidence>
<dbReference type="AlphaFoldDB" id="A0A388K685"/>
<dbReference type="Proteomes" id="UP000265515">
    <property type="component" value="Unassembled WGS sequence"/>
</dbReference>
<comment type="caution">
    <text evidence="1">The sequence shown here is derived from an EMBL/GenBank/DDBJ whole genome shotgun (WGS) entry which is preliminary data.</text>
</comment>
<proteinExistence type="predicted"/>
<gene>
    <name evidence="1" type="ORF">CBR_g51440</name>
</gene>
<accession>A0A388K685</accession>
<organism evidence="1 2">
    <name type="scientific">Chara braunii</name>
    <name type="common">Braun's stonewort</name>
    <dbReference type="NCBI Taxonomy" id="69332"/>
    <lineage>
        <taxon>Eukaryota</taxon>
        <taxon>Viridiplantae</taxon>
        <taxon>Streptophyta</taxon>
        <taxon>Charophyceae</taxon>
        <taxon>Charales</taxon>
        <taxon>Characeae</taxon>
        <taxon>Chara</taxon>
    </lineage>
</organism>
<protein>
    <submittedName>
        <fullName evidence="1">Uncharacterized protein</fullName>
    </submittedName>
</protein>
<evidence type="ECO:0000313" key="2">
    <source>
        <dbReference type="Proteomes" id="UP000265515"/>
    </source>
</evidence>